<feature type="domain" description="Beta-lactamase-related" evidence="2">
    <location>
        <begin position="62"/>
        <end position="361"/>
    </location>
</feature>
<comment type="caution">
    <text evidence="3">The sequence shown here is derived from an EMBL/GenBank/DDBJ whole genome shotgun (WGS) entry which is preliminary data.</text>
</comment>
<evidence type="ECO:0000313" key="3">
    <source>
        <dbReference type="EMBL" id="EFI83842.1"/>
    </source>
</evidence>
<dbReference type="eggNOG" id="COG1680">
    <property type="taxonomic scope" value="Bacteria"/>
</dbReference>
<dbReference type="SUPFAM" id="SSF56601">
    <property type="entry name" value="beta-lactamase/transpeptidase-like"/>
    <property type="match status" value="1"/>
</dbReference>
<dbReference type="InterPro" id="IPR012338">
    <property type="entry name" value="Beta-lactam/transpept-like"/>
</dbReference>
<gene>
    <name evidence="3" type="ORF">HMPREF0556_12527</name>
</gene>
<keyword evidence="1" id="KW-1133">Transmembrane helix</keyword>
<dbReference type="Gene3D" id="3.40.710.10">
    <property type="entry name" value="DD-peptidase/beta-lactamase superfamily"/>
    <property type="match status" value="1"/>
</dbReference>
<accession>D7V089</accession>
<dbReference type="InterPro" id="IPR050491">
    <property type="entry name" value="AmpC-like"/>
</dbReference>
<sequence>MSVFRQAEPILCRVGSLLKGDTSMRRYQKQLWFGIVFLGILLVFFFYYKTAQPKRAQTDKTDKKISNLIKQKHVSGTLLLAADHKVTSIHTYGDANHSTNKANQKAQLYPIASLQKLYTAVIVGQLIEEHRLRYDSKLSDFVKTAPQADKVTVEQLLSHTSGYSMPETAPSTLLTTESTELRNAIQHTTFSDKQTYAYSNVNYTYLAAIIADLEQKSYQAVVHKRLLDKWQLAHTLFWDELPTTAFLPNEYRYDEATKQEYTQKELQYSQKLMSSLLGAGNLYSNVEDLWRFQSLLTTNKLLTAQTTKKILLVSGFMDPATDKIRFSGNISADGQRGGFGSVIYGDPDTGKFVIFLGNQTAHANLNDIAETIYSYTK</sequence>
<feature type="transmembrane region" description="Helical" evidence="1">
    <location>
        <begin position="31"/>
        <end position="48"/>
    </location>
</feature>
<dbReference type="HOGENOM" id="CLU_020027_3_1_9"/>
<proteinExistence type="predicted"/>
<dbReference type="AlphaFoldDB" id="D7V089"/>
<keyword evidence="1" id="KW-0472">Membrane</keyword>
<organism evidence="3 4">
    <name type="scientific">Listeria grayi DSM 20601</name>
    <dbReference type="NCBI Taxonomy" id="525367"/>
    <lineage>
        <taxon>Bacteria</taxon>
        <taxon>Bacillati</taxon>
        <taxon>Bacillota</taxon>
        <taxon>Bacilli</taxon>
        <taxon>Bacillales</taxon>
        <taxon>Listeriaceae</taxon>
        <taxon>Listeria</taxon>
    </lineage>
</organism>
<evidence type="ECO:0000313" key="4">
    <source>
        <dbReference type="Proteomes" id="UP000010119"/>
    </source>
</evidence>
<evidence type="ECO:0000256" key="1">
    <source>
        <dbReference type="SAM" id="Phobius"/>
    </source>
</evidence>
<dbReference type="EC" id="3.5.2.6" evidence="3"/>
<dbReference type="STRING" id="525367.HMPREF0556_12527"/>
<evidence type="ECO:0000259" key="2">
    <source>
        <dbReference type="Pfam" id="PF00144"/>
    </source>
</evidence>
<keyword evidence="4" id="KW-1185">Reference proteome</keyword>
<name>D7V089_LISGR</name>
<dbReference type="Pfam" id="PF00144">
    <property type="entry name" value="Beta-lactamase"/>
    <property type="match status" value="1"/>
</dbReference>
<dbReference type="EMBL" id="ACCR02000005">
    <property type="protein sequence ID" value="EFI83842.1"/>
    <property type="molecule type" value="Genomic_DNA"/>
</dbReference>
<dbReference type="PANTHER" id="PTHR46825:SF9">
    <property type="entry name" value="BETA-LACTAMASE-RELATED DOMAIN-CONTAINING PROTEIN"/>
    <property type="match status" value="1"/>
</dbReference>
<keyword evidence="3" id="KW-0378">Hydrolase</keyword>
<protein>
    <submittedName>
        <fullName evidence="3">Beta-lactamase</fullName>
        <ecNumber evidence="3">3.5.2.6</ecNumber>
    </submittedName>
</protein>
<dbReference type="InterPro" id="IPR001466">
    <property type="entry name" value="Beta-lactam-related"/>
</dbReference>
<keyword evidence="1" id="KW-0812">Transmembrane</keyword>
<dbReference type="GO" id="GO:0008800">
    <property type="term" value="F:beta-lactamase activity"/>
    <property type="evidence" value="ECO:0007669"/>
    <property type="project" value="UniProtKB-EC"/>
</dbReference>
<reference evidence="3" key="1">
    <citation type="submission" date="2010-06" db="EMBL/GenBank/DDBJ databases">
        <authorList>
            <person name="Muzny D."/>
            <person name="Qin X."/>
            <person name="Buhay C."/>
            <person name="Dugan-Rocha S."/>
            <person name="Ding Y."/>
            <person name="Chen G."/>
            <person name="Hawes A."/>
            <person name="Holder M."/>
            <person name="Jhangiani S."/>
            <person name="Johnson A."/>
            <person name="Khan Z."/>
            <person name="Li Z."/>
            <person name="Liu W."/>
            <person name="Liu X."/>
            <person name="Perez L."/>
            <person name="Shen H."/>
            <person name="Wang Q."/>
            <person name="Watt J."/>
            <person name="Xi L."/>
            <person name="Xin Y."/>
            <person name="Zhou J."/>
            <person name="Deng J."/>
            <person name="Jiang H."/>
            <person name="Liu Y."/>
            <person name="Qu J."/>
            <person name="Song X.-Z."/>
            <person name="Zhang L."/>
            <person name="Villasana D."/>
            <person name="Johnson A."/>
            <person name="Liu J."/>
            <person name="Liyanage D."/>
            <person name="Lorensuhewa L."/>
            <person name="Robinson T."/>
            <person name="Song A."/>
            <person name="Song B.-B."/>
            <person name="Dinh H."/>
            <person name="Thornton R."/>
            <person name="Coyle M."/>
            <person name="Francisco L."/>
            <person name="Jackson L."/>
            <person name="Javaid M."/>
            <person name="Korchina V."/>
            <person name="Kovar C."/>
            <person name="Mata R."/>
            <person name="Mathew T."/>
            <person name="Ngo R."/>
            <person name="Nguyen L."/>
            <person name="Nguyen N."/>
            <person name="Okwuonu G."/>
            <person name="Ongeri F."/>
            <person name="Pham C."/>
            <person name="Simmons D."/>
            <person name="Wilczek-Boney K."/>
            <person name="Hale W."/>
            <person name="Jakkamsetti A."/>
            <person name="Pham P."/>
            <person name="Ruth R."/>
            <person name="San Lucas F."/>
            <person name="Warren J."/>
            <person name="Zhang J."/>
            <person name="Zhao Z."/>
            <person name="Zhou C."/>
            <person name="Zhu D."/>
            <person name="Lee S."/>
            <person name="Bess C."/>
            <person name="Blankenburg K."/>
            <person name="Forbes L."/>
            <person name="Fu Q."/>
            <person name="Gubbala S."/>
            <person name="Hirani K."/>
            <person name="Jayaseelan J.C."/>
            <person name="Lara F."/>
            <person name="Munidasa M."/>
            <person name="Palculict T."/>
            <person name="Patil S."/>
            <person name="Pu L.-L."/>
            <person name="Saada N."/>
            <person name="Tang L."/>
            <person name="Weissenberger G."/>
            <person name="Zhu Y."/>
            <person name="Hemphill L."/>
            <person name="Shang Y."/>
            <person name="Youmans B."/>
            <person name="Ayvaz T."/>
            <person name="Ross M."/>
            <person name="Santibanez J."/>
            <person name="Aqrawi P."/>
            <person name="Gross S."/>
            <person name="Joshi V."/>
            <person name="Fowler G."/>
            <person name="Nazareth L."/>
            <person name="Reid J."/>
            <person name="Worley K."/>
            <person name="Petrosino J."/>
            <person name="Highlander S."/>
            <person name="Gibbs R."/>
        </authorList>
    </citation>
    <scope>NUCLEOTIDE SEQUENCE [LARGE SCALE GENOMIC DNA]</scope>
    <source>
        <strain evidence="3">DSM 20601</strain>
    </source>
</reference>
<dbReference type="Proteomes" id="UP000010119">
    <property type="component" value="Unassembled WGS sequence"/>
</dbReference>
<dbReference type="PANTHER" id="PTHR46825">
    <property type="entry name" value="D-ALANYL-D-ALANINE-CARBOXYPEPTIDASE/ENDOPEPTIDASE AMPH"/>
    <property type="match status" value="1"/>
</dbReference>